<accession>A0A368NJ91</accession>
<reference evidence="5 6" key="1">
    <citation type="submission" date="2018-07" db="EMBL/GenBank/DDBJ databases">
        <title>Corallincola holothuriorum sp. nov., a new facultative anaerobe isolated from sea cucumber Apostichopus japonicus.</title>
        <authorList>
            <person name="Xia H."/>
        </authorList>
    </citation>
    <scope>NUCLEOTIDE SEQUENCE [LARGE SCALE GENOMIC DNA]</scope>
    <source>
        <strain evidence="5 6">C4</strain>
    </source>
</reference>
<keyword evidence="2 5" id="KW-0808">Transferase</keyword>
<dbReference type="PRINTS" id="PR00095">
    <property type="entry name" value="ANTSNTHASEI"/>
</dbReference>
<evidence type="ECO:0000256" key="2">
    <source>
        <dbReference type="ARBA" id="ARBA00022679"/>
    </source>
</evidence>
<dbReference type="InterPro" id="IPR005802">
    <property type="entry name" value="ADC_synth_comp_1"/>
</dbReference>
<dbReference type="InterPro" id="IPR005801">
    <property type="entry name" value="ADC_synthase"/>
</dbReference>
<dbReference type="PANTHER" id="PTHR11236">
    <property type="entry name" value="AMINOBENZOATE/ANTHRANILATE SYNTHASE"/>
    <property type="match status" value="1"/>
</dbReference>
<dbReference type="EC" id="2.6.1.85" evidence="1"/>
<dbReference type="NCBIfam" id="TIGR00553">
    <property type="entry name" value="pabB"/>
    <property type="match status" value="1"/>
</dbReference>
<dbReference type="OrthoDB" id="9803598at2"/>
<dbReference type="Pfam" id="PF04715">
    <property type="entry name" value="Anth_synt_I_N"/>
    <property type="match status" value="1"/>
</dbReference>
<evidence type="ECO:0000313" key="6">
    <source>
        <dbReference type="Proteomes" id="UP000252558"/>
    </source>
</evidence>
<protein>
    <recommendedName>
        <fullName evidence="1">aminodeoxychorismate synthase</fullName>
        <ecNumber evidence="1">2.6.1.85</ecNumber>
    </recommendedName>
</protein>
<dbReference type="Proteomes" id="UP000252558">
    <property type="component" value="Unassembled WGS sequence"/>
</dbReference>
<keyword evidence="5" id="KW-0032">Aminotransferase</keyword>
<comment type="caution">
    <text evidence="5">The sequence shown here is derived from an EMBL/GenBank/DDBJ whole genome shotgun (WGS) entry which is preliminary data.</text>
</comment>
<evidence type="ECO:0000313" key="5">
    <source>
        <dbReference type="EMBL" id="RCU50508.1"/>
    </source>
</evidence>
<feature type="domain" description="Anthranilate synthase component I N-terminal" evidence="4">
    <location>
        <begin position="15"/>
        <end position="152"/>
    </location>
</feature>
<feature type="domain" description="Chorismate-utilising enzyme C-terminal" evidence="3">
    <location>
        <begin position="194"/>
        <end position="446"/>
    </location>
</feature>
<dbReference type="AlphaFoldDB" id="A0A368NJ91"/>
<dbReference type="InterPro" id="IPR006805">
    <property type="entry name" value="Anth_synth_I_N"/>
</dbReference>
<dbReference type="InterPro" id="IPR015890">
    <property type="entry name" value="Chorismate_C"/>
</dbReference>
<dbReference type="GO" id="GO:0009396">
    <property type="term" value="P:folic acid-containing compound biosynthetic process"/>
    <property type="evidence" value="ECO:0007669"/>
    <property type="project" value="InterPro"/>
</dbReference>
<organism evidence="5 6">
    <name type="scientific">Corallincola holothuriorum</name>
    <dbReference type="NCBI Taxonomy" id="2282215"/>
    <lineage>
        <taxon>Bacteria</taxon>
        <taxon>Pseudomonadati</taxon>
        <taxon>Pseudomonadota</taxon>
        <taxon>Gammaproteobacteria</taxon>
        <taxon>Alteromonadales</taxon>
        <taxon>Psychromonadaceae</taxon>
        <taxon>Corallincola</taxon>
    </lineage>
</organism>
<evidence type="ECO:0000259" key="3">
    <source>
        <dbReference type="Pfam" id="PF00425"/>
    </source>
</evidence>
<dbReference type="RefSeq" id="WP_114337997.1">
    <property type="nucleotide sequence ID" value="NZ_QPID01000004.1"/>
</dbReference>
<dbReference type="Gene3D" id="3.60.120.10">
    <property type="entry name" value="Anthranilate synthase"/>
    <property type="match status" value="1"/>
</dbReference>
<proteinExistence type="predicted"/>
<evidence type="ECO:0000256" key="1">
    <source>
        <dbReference type="ARBA" id="ARBA00013139"/>
    </source>
</evidence>
<name>A0A368NJ91_9GAMM</name>
<gene>
    <name evidence="5" type="primary">pabB</name>
    <name evidence="5" type="ORF">DU002_08795</name>
</gene>
<dbReference type="GO" id="GO:0046820">
    <property type="term" value="F:4-amino-4-deoxychorismate synthase activity"/>
    <property type="evidence" value="ECO:0007669"/>
    <property type="project" value="UniProtKB-EC"/>
</dbReference>
<dbReference type="EMBL" id="QPID01000004">
    <property type="protein sequence ID" value="RCU50508.1"/>
    <property type="molecule type" value="Genomic_DNA"/>
</dbReference>
<dbReference type="GO" id="GO:0000162">
    <property type="term" value="P:L-tryptophan biosynthetic process"/>
    <property type="evidence" value="ECO:0007669"/>
    <property type="project" value="TreeGrafter"/>
</dbReference>
<dbReference type="Pfam" id="PF00425">
    <property type="entry name" value="Chorismate_bind"/>
    <property type="match status" value="1"/>
</dbReference>
<sequence>MNNLLHLHHFTGEADSLLQVFSTIAERPWSMLLDSGTSSHTDAQYDIAVFSPRLVLIAKNGSSQATSNTGANIPCPAEPFEAMRCLQQEFMPELPSCELPFCGGWLGYFSYDLGRYIEKLPNTAIDDISLPDLALGLYDKGLIRHKKSGKVTAFAWSAAGLEEAKELYLSSNQAAAELQPFSLISDWHSNMTPESYAEKFHQVQSFLRSGDCYQINLAQRLHAHYQGSEWQAFKKLHRANNAPFSAYIKLPDTVIISLSPERLLLLDNGRIQTKPIKGTRRRKLCDAEDEAAVKDLLTAEKDQAENLMIVDLLRNDLSKVATVGSVRVPSLFAVESFPAVHHLVSTIEAELADHADCYDLLKGAFPGGSITGAPKVRAMEIIEQLEPHRRSAYCGAIGYLSACGRMDTNIAIRTLIGEKQTIYCWGGGGLVADSHCDEEYQETLDKLAKILPILSETKSPSQADDT</sequence>
<evidence type="ECO:0000259" key="4">
    <source>
        <dbReference type="Pfam" id="PF04715"/>
    </source>
</evidence>
<dbReference type="SUPFAM" id="SSF56322">
    <property type="entry name" value="ADC synthase"/>
    <property type="match status" value="1"/>
</dbReference>
<dbReference type="InterPro" id="IPR019999">
    <property type="entry name" value="Anth_synth_I-like"/>
</dbReference>
<dbReference type="PANTHER" id="PTHR11236:SF50">
    <property type="entry name" value="AMINODEOXYCHORISMATE SYNTHASE COMPONENT 1"/>
    <property type="match status" value="1"/>
</dbReference>
<keyword evidence="6" id="KW-1185">Reference proteome</keyword>